<keyword evidence="2" id="KW-1185">Reference proteome</keyword>
<dbReference type="EMBL" id="KN822032">
    <property type="protein sequence ID" value="KIM63778.1"/>
    <property type="molecule type" value="Genomic_DNA"/>
</dbReference>
<dbReference type="Proteomes" id="UP000053989">
    <property type="component" value="Unassembled WGS sequence"/>
</dbReference>
<protein>
    <submittedName>
        <fullName evidence="1">Uncharacterized protein</fullName>
    </submittedName>
</protein>
<reference evidence="2" key="2">
    <citation type="submission" date="2015-01" db="EMBL/GenBank/DDBJ databases">
        <title>Evolutionary Origins and Diversification of the Mycorrhizal Mutualists.</title>
        <authorList>
            <consortium name="DOE Joint Genome Institute"/>
            <consortium name="Mycorrhizal Genomics Consortium"/>
            <person name="Kohler A."/>
            <person name="Kuo A."/>
            <person name="Nagy L.G."/>
            <person name="Floudas D."/>
            <person name="Copeland A."/>
            <person name="Barry K.W."/>
            <person name="Cichocki N."/>
            <person name="Veneault-Fourrey C."/>
            <person name="LaButti K."/>
            <person name="Lindquist E.A."/>
            <person name="Lipzen A."/>
            <person name="Lundell T."/>
            <person name="Morin E."/>
            <person name="Murat C."/>
            <person name="Riley R."/>
            <person name="Ohm R."/>
            <person name="Sun H."/>
            <person name="Tunlid A."/>
            <person name="Henrissat B."/>
            <person name="Grigoriev I.V."/>
            <person name="Hibbett D.S."/>
            <person name="Martin F."/>
        </authorList>
    </citation>
    <scope>NUCLEOTIDE SEQUENCE [LARGE SCALE GENOMIC DNA]</scope>
    <source>
        <strain evidence="2">Foug A</strain>
    </source>
</reference>
<organism evidence="1 2">
    <name type="scientific">Scleroderma citrinum Foug A</name>
    <dbReference type="NCBI Taxonomy" id="1036808"/>
    <lineage>
        <taxon>Eukaryota</taxon>
        <taxon>Fungi</taxon>
        <taxon>Dikarya</taxon>
        <taxon>Basidiomycota</taxon>
        <taxon>Agaricomycotina</taxon>
        <taxon>Agaricomycetes</taxon>
        <taxon>Agaricomycetidae</taxon>
        <taxon>Boletales</taxon>
        <taxon>Sclerodermatineae</taxon>
        <taxon>Sclerodermataceae</taxon>
        <taxon>Scleroderma</taxon>
    </lineage>
</organism>
<name>A0A0C2ZQD7_9AGAM</name>
<reference evidence="1 2" key="1">
    <citation type="submission" date="2014-04" db="EMBL/GenBank/DDBJ databases">
        <authorList>
            <consortium name="DOE Joint Genome Institute"/>
            <person name="Kuo A."/>
            <person name="Kohler A."/>
            <person name="Nagy L.G."/>
            <person name="Floudas D."/>
            <person name="Copeland A."/>
            <person name="Barry K.W."/>
            <person name="Cichocki N."/>
            <person name="Veneault-Fourrey C."/>
            <person name="LaButti K."/>
            <person name="Lindquist E.A."/>
            <person name="Lipzen A."/>
            <person name="Lundell T."/>
            <person name="Morin E."/>
            <person name="Murat C."/>
            <person name="Sun H."/>
            <person name="Tunlid A."/>
            <person name="Henrissat B."/>
            <person name="Grigoriev I.V."/>
            <person name="Hibbett D.S."/>
            <person name="Martin F."/>
            <person name="Nordberg H.P."/>
            <person name="Cantor M.N."/>
            <person name="Hua S.X."/>
        </authorList>
    </citation>
    <scope>NUCLEOTIDE SEQUENCE [LARGE SCALE GENOMIC DNA]</scope>
    <source>
        <strain evidence="1 2">Foug A</strain>
    </source>
</reference>
<accession>A0A0C2ZQD7</accession>
<dbReference type="AlphaFoldDB" id="A0A0C2ZQD7"/>
<dbReference type="HOGENOM" id="CLU_2591197_0_0_1"/>
<evidence type="ECO:0000313" key="1">
    <source>
        <dbReference type="EMBL" id="KIM63778.1"/>
    </source>
</evidence>
<evidence type="ECO:0000313" key="2">
    <source>
        <dbReference type="Proteomes" id="UP000053989"/>
    </source>
</evidence>
<proteinExistence type="predicted"/>
<gene>
    <name evidence="1" type="ORF">SCLCIDRAFT_689900</name>
</gene>
<dbReference type="InParanoid" id="A0A0C2ZQD7"/>
<sequence length="80" mass="9194">MAQQVGKEHWVTLFHCTLLDYESWEDSKMPPLERTTIQANAMYKACGLELDIVVSNNQVPFRYHPLPGGRKDQARCGRLC</sequence>